<dbReference type="KEGG" id="stcm:SCMC78_51810"/>
<dbReference type="InterPro" id="IPR013658">
    <property type="entry name" value="SGL"/>
</dbReference>
<proteinExistence type="inferred from homology"/>
<dbReference type="EMBL" id="AP035884">
    <property type="protein sequence ID" value="BFP55374.1"/>
    <property type="molecule type" value="Genomic_DNA"/>
</dbReference>
<keyword evidence="2" id="KW-0378">Hydrolase</keyword>
<gene>
    <name evidence="4" type="ORF">SCMC78_51810</name>
</gene>
<dbReference type="PANTHER" id="PTHR47572:SF4">
    <property type="entry name" value="LACTONASE DRP35"/>
    <property type="match status" value="1"/>
</dbReference>
<dbReference type="SUPFAM" id="SSF63829">
    <property type="entry name" value="Calcium-dependent phosphotriesterase"/>
    <property type="match status" value="1"/>
</dbReference>
<evidence type="ECO:0000256" key="1">
    <source>
        <dbReference type="ARBA" id="ARBA00008853"/>
    </source>
</evidence>
<organism evidence="4">
    <name type="scientific">Streptomyces sp. CMC78</name>
    <dbReference type="NCBI Taxonomy" id="3231512"/>
    <lineage>
        <taxon>Bacteria</taxon>
        <taxon>Bacillati</taxon>
        <taxon>Actinomycetota</taxon>
        <taxon>Actinomycetes</taxon>
        <taxon>Kitasatosporales</taxon>
        <taxon>Streptomycetaceae</taxon>
        <taxon>Streptomyces</taxon>
    </lineage>
</organism>
<reference evidence="4" key="1">
    <citation type="submission" date="2024-07" db="EMBL/GenBank/DDBJ databases">
        <title>Complete genome sequences of cellulolytic bacteria, Kitasatospora sp. CMC57 and Streptomyces sp. CMC78, isolated from Japanese agricultural soil.</title>
        <authorList>
            <person name="Hashimoto T."/>
            <person name="Ito M."/>
            <person name="Iwamoto M."/>
            <person name="Fukahori D."/>
            <person name="Shoda T."/>
            <person name="Sakoda M."/>
            <person name="Morohoshi T."/>
            <person name="Mitsuboshi M."/>
            <person name="Nishizawa T."/>
        </authorList>
    </citation>
    <scope>NUCLEOTIDE SEQUENCE</scope>
    <source>
        <strain evidence="4">CMC78</strain>
    </source>
</reference>
<comment type="similarity">
    <text evidence="1">Belongs to the SMP-30/CGR1 family.</text>
</comment>
<evidence type="ECO:0000313" key="4">
    <source>
        <dbReference type="EMBL" id="BFP55374.1"/>
    </source>
</evidence>
<accession>A0AB33KPN5</accession>
<dbReference type="GO" id="GO:0016787">
    <property type="term" value="F:hydrolase activity"/>
    <property type="evidence" value="ECO:0007669"/>
    <property type="project" value="UniProtKB-KW"/>
</dbReference>
<dbReference type="Pfam" id="PF08450">
    <property type="entry name" value="SGL"/>
    <property type="match status" value="1"/>
</dbReference>
<name>A0AB33KPN5_9ACTN</name>
<evidence type="ECO:0000256" key="2">
    <source>
        <dbReference type="ARBA" id="ARBA00022801"/>
    </source>
</evidence>
<feature type="domain" description="SMP-30/Gluconolactonase/LRE-like region" evidence="3">
    <location>
        <begin position="29"/>
        <end position="284"/>
    </location>
</feature>
<dbReference type="PANTHER" id="PTHR47572">
    <property type="entry name" value="LIPOPROTEIN-RELATED"/>
    <property type="match status" value="1"/>
</dbReference>
<evidence type="ECO:0000259" key="3">
    <source>
        <dbReference type="Pfam" id="PF08450"/>
    </source>
</evidence>
<dbReference type="InterPro" id="IPR051262">
    <property type="entry name" value="SMP-30/CGR1_Lactonase"/>
</dbReference>
<dbReference type="AlphaFoldDB" id="A0AB33KPN5"/>
<protein>
    <submittedName>
        <fullName evidence="4">SMP-30/gluconolactonase/LRE family protein</fullName>
    </submittedName>
</protein>
<dbReference type="Gene3D" id="2.120.10.30">
    <property type="entry name" value="TolB, C-terminal domain"/>
    <property type="match status" value="1"/>
</dbReference>
<sequence>MARTPPFGESADMTDTGWTPIGAPGAFYECPRWHEGVWWVSDFYADRIVTVAGDGRTSTVLGLDGDHPGGLGWLPGGALLFVAMRARKVMRREPDGSLVVHADLAPYGEGPANDMLVLPDGTAFVGCFGFDLNAGEHPRTAALLRVLPDGTVRVAAEELVFPNAAVLTDHGRTLVVGETFAARHTAFTLTPDGLLTERRIWAQVAPSPALAPTGRMIAELRYAPDGCAVDGSGDLWVADALHGRVVRVREGEGIVEQLDLPDGLGAFACGLGGDDGRTLLVCAAPDFDPRARAAARDSVLLTTRVRVPAA</sequence>
<dbReference type="InterPro" id="IPR011042">
    <property type="entry name" value="6-blade_b-propeller_TolB-like"/>
</dbReference>